<feature type="compositionally biased region" description="Polar residues" evidence="14">
    <location>
        <begin position="79"/>
        <end position="88"/>
    </location>
</feature>
<proteinExistence type="inferred from homology"/>
<dbReference type="GeneID" id="105447583"/>
<comment type="subcellular location">
    <subcellularLocation>
        <location evidence="1 13">Nucleus</location>
        <location evidence="1 13">Nucleolus</location>
    </subcellularLocation>
</comment>
<dbReference type="CTD" id="23378"/>
<dbReference type="RefSeq" id="XP_030836448.1">
    <property type="nucleotide sequence ID" value="XM_030980588.1"/>
</dbReference>
<keyword evidence="11" id="KW-0804">Transcription</keyword>
<evidence type="ECO:0000256" key="2">
    <source>
        <dbReference type="ARBA" id="ARBA00006301"/>
    </source>
</evidence>
<dbReference type="InterPro" id="IPR007823">
    <property type="entry name" value="RRP8"/>
</dbReference>
<keyword evidence="10" id="KW-0805">Transcription regulation</keyword>
<dbReference type="GO" id="GO:0005677">
    <property type="term" value="C:chromatin silencing complex"/>
    <property type="evidence" value="ECO:0000318"/>
    <property type="project" value="GO_Central"/>
</dbReference>
<sequence length="498" mass="56179">MDFWRTDDSSTWQEESWSQNLHESLFKSCESKKQTTKKSKKRDSEVPSIKEKRIQSAEGESICEEEAVPRKKKKKGNAKLQNGGSDDVQNPEMPARKEKFRPKIPAISSETALHDLNEPVTQNSDVSSTEINEVENAVVQSKDKTKKNRKRKPKNNKFKDKTTAGEGENGTDCGHDVQSQITDVKESSVESSEANLSGKERRKLRRKLAKQQLRTEKQEQAEIMDKKMSDESKIDLPSTDDSESKGTDEDDIPDTSNHGDTKSNLILANTRRKTQMKPDVSLKIQMESQLKSSQFRFLNEQLYKVTGDKAKDMFAADASAFLTYHEGFTQQVKQWPSNPVDIFIEVLKKRPASLVVGDFGCGDAKIARSVKQKVHSFDLYPMNKHVTVCDTKKVPLKDGVLDVAVFCLALMGTNWMDYVKEANRVLKTGGLLKVAEVASRFTSPASFLSVMKSLGFQLKTKDVSNKMFYLFDFKKKQVVTAVPAVKGPILKPCLYKKR</sequence>
<feature type="compositionally biased region" description="Polar residues" evidence="14">
    <location>
        <begin position="119"/>
        <end position="131"/>
    </location>
</feature>
<dbReference type="EnsemblMetazoa" id="XM_030980588">
    <property type="protein sequence ID" value="XP_030836448"/>
    <property type="gene ID" value="LOC105447583"/>
</dbReference>
<dbReference type="SUPFAM" id="SSF53335">
    <property type="entry name" value="S-adenosyl-L-methionine-dependent methyltransferases"/>
    <property type="match status" value="1"/>
</dbReference>
<reference evidence="16" key="1">
    <citation type="submission" date="2015-02" db="EMBL/GenBank/DDBJ databases">
        <title>Genome sequencing for Strongylocentrotus purpuratus.</title>
        <authorList>
            <person name="Murali S."/>
            <person name="Liu Y."/>
            <person name="Vee V."/>
            <person name="English A."/>
            <person name="Wang M."/>
            <person name="Skinner E."/>
            <person name="Han Y."/>
            <person name="Muzny D.M."/>
            <person name="Worley K.C."/>
            <person name="Gibbs R.A."/>
        </authorList>
    </citation>
    <scope>NUCLEOTIDE SEQUENCE</scope>
</reference>
<dbReference type="OMA" id="YVTACNI"/>
<keyword evidence="12 13" id="KW-0539">Nucleus</keyword>
<feature type="compositionally biased region" description="Polar residues" evidence="14">
    <location>
        <begin position="254"/>
        <end position="266"/>
    </location>
</feature>
<reference evidence="15" key="2">
    <citation type="submission" date="2021-01" db="UniProtKB">
        <authorList>
            <consortium name="EnsemblMetazoa"/>
        </authorList>
    </citation>
    <scope>IDENTIFICATION</scope>
</reference>
<feature type="compositionally biased region" description="Basic residues" evidence="14">
    <location>
        <begin position="200"/>
        <end position="209"/>
    </location>
</feature>
<evidence type="ECO:0000256" key="12">
    <source>
        <dbReference type="ARBA" id="ARBA00023242"/>
    </source>
</evidence>
<dbReference type="InterPro" id="IPR042036">
    <property type="entry name" value="RRP8_N"/>
</dbReference>
<dbReference type="GO" id="GO:0005730">
    <property type="term" value="C:nucleolus"/>
    <property type="evidence" value="ECO:0000318"/>
    <property type="project" value="GO_Central"/>
</dbReference>
<dbReference type="EC" id="2.1.1.-" evidence="13"/>
<evidence type="ECO:0000256" key="1">
    <source>
        <dbReference type="ARBA" id="ARBA00004604"/>
    </source>
</evidence>
<dbReference type="GO" id="GO:0008168">
    <property type="term" value="F:methyltransferase activity"/>
    <property type="evidence" value="ECO:0007669"/>
    <property type="project" value="UniProtKB-KW"/>
</dbReference>
<evidence type="ECO:0000256" key="7">
    <source>
        <dbReference type="ARBA" id="ARBA00022679"/>
    </source>
</evidence>
<keyword evidence="16" id="KW-1185">Reference proteome</keyword>
<dbReference type="GO" id="GO:0033553">
    <property type="term" value="C:rDNA heterochromatin"/>
    <property type="evidence" value="ECO:0000318"/>
    <property type="project" value="GO_Central"/>
</dbReference>
<evidence type="ECO:0000256" key="8">
    <source>
        <dbReference type="ARBA" id="ARBA00022691"/>
    </source>
</evidence>
<evidence type="ECO:0000313" key="16">
    <source>
        <dbReference type="Proteomes" id="UP000007110"/>
    </source>
</evidence>
<evidence type="ECO:0000256" key="6">
    <source>
        <dbReference type="ARBA" id="ARBA00022603"/>
    </source>
</evidence>
<evidence type="ECO:0000256" key="9">
    <source>
        <dbReference type="ARBA" id="ARBA00022853"/>
    </source>
</evidence>
<evidence type="ECO:0000256" key="5">
    <source>
        <dbReference type="ARBA" id="ARBA00022552"/>
    </source>
</evidence>
<evidence type="ECO:0000256" key="13">
    <source>
        <dbReference type="RuleBase" id="RU365074"/>
    </source>
</evidence>
<comment type="function">
    <text evidence="13">Probable methyltransferase required to silence rDNA.</text>
</comment>
<feature type="region of interest" description="Disordered" evidence="14">
    <location>
        <begin position="28"/>
        <end position="266"/>
    </location>
</feature>
<dbReference type="InterPro" id="IPR029063">
    <property type="entry name" value="SAM-dependent_MTases_sf"/>
</dbReference>
<keyword evidence="4" id="KW-0678">Repressor</keyword>
<organism evidence="15 16">
    <name type="scientific">Strongylocentrotus purpuratus</name>
    <name type="common">Purple sea urchin</name>
    <dbReference type="NCBI Taxonomy" id="7668"/>
    <lineage>
        <taxon>Eukaryota</taxon>
        <taxon>Metazoa</taxon>
        <taxon>Echinodermata</taxon>
        <taxon>Eleutherozoa</taxon>
        <taxon>Echinozoa</taxon>
        <taxon>Echinoidea</taxon>
        <taxon>Euechinoidea</taxon>
        <taxon>Echinacea</taxon>
        <taxon>Camarodonta</taxon>
        <taxon>Echinidea</taxon>
        <taxon>Strongylocentrotidae</taxon>
        <taxon>Strongylocentrotus</taxon>
    </lineage>
</organism>
<keyword evidence="7 13" id="KW-0808">Transferase</keyword>
<dbReference type="FunFam" id="1.10.10.2150:FF:000001">
    <property type="entry name" value="Ribosomal RNA-processing protein 8"/>
    <property type="match status" value="1"/>
</dbReference>
<dbReference type="FunFam" id="3.40.50.150:FF:000068">
    <property type="entry name" value="Ribosomal RNA-processing protein 8"/>
    <property type="match status" value="1"/>
</dbReference>
<accession>A0A7M7NHG9</accession>
<dbReference type="Gene3D" id="1.10.10.2150">
    <property type="entry name" value="Ribosomal RNA-processing protein 8, N-terminal domain"/>
    <property type="match status" value="1"/>
</dbReference>
<dbReference type="PANTHER" id="PTHR12787">
    <property type="entry name" value="RIBOSOMAL RNA-PROCESSING PROTEIN 8"/>
    <property type="match status" value="1"/>
</dbReference>
<comment type="similarity">
    <text evidence="2 13">Belongs to the methyltransferase superfamily. RRP8 family.</text>
</comment>
<dbReference type="GO" id="GO:0046015">
    <property type="term" value="P:regulation of transcription by glucose"/>
    <property type="evidence" value="ECO:0000318"/>
    <property type="project" value="GO_Central"/>
</dbReference>
<dbReference type="Gene3D" id="3.40.50.150">
    <property type="entry name" value="Vaccinia Virus protein VP39"/>
    <property type="match status" value="1"/>
</dbReference>
<dbReference type="PANTHER" id="PTHR12787:SF0">
    <property type="entry name" value="RIBOSOMAL RNA-PROCESSING PROTEIN 8"/>
    <property type="match status" value="1"/>
</dbReference>
<feature type="compositionally biased region" description="Basic and acidic residues" evidence="14">
    <location>
        <begin position="42"/>
        <end position="55"/>
    </location>
</feature>
<dbReference type="InParanoid" id="A0A7M7NHG9"/>
<dbReference type="AlphaFoldDB" id="A0A7M7NHG9"/>
<name>A0A7M7NHG9_STRPU</name>
<evidence type="ECO:0000256" key="14">
    <source>
        <dbReference type="SAM" id="MobiDB-lite"/>
    </source>
</evidence>
<evidence type="ECO:0000256" key="4">
    <source>
        <dbReference type="ARBA" id="ARBA00022491"/>
    </source>
</evidence>
<keyword evidence="5 13" id="KW-0698">rRNA processing</keyword>
<feature type="compositionally biased region" description="Basic residues" evidence="14">
    <location>
        <begin position="144"/>
        <end position="156"/>
    </location>
</feature>
<keyword evidence="8 13" id="KW-0949">S-adenosyl-L-methionine</keyword>
<keyword evidence="6 13" id="KW-0489">Methyltransferase</keyword>
<evidence type="ECO:0000256" key="3">
    <source>
        <dbReference type="ARBA" id="ARBA00020203"/>
    </source>
</evidence>
<dbReference type="GO" id="GO:0032259">
    <property type="term" value="P:methylation"/>
    <property type="evidence" value="ECO:0007669"/>
    <property type="project" value="UniProtKB-KW"/>
</dbReference>
<feature type="compositionally biased region" description="Basic and acidic residues" evidence="14">
    <location>
        <begin position="213"/>
        <end position="234"/>
    </location>
</feature>
<dbReference type="Proteomes" id="UP000007110">
    <property type="component" value="Unassembled WGS sequence"/>
</dbReference>
<keyword evidence="9" id="KW-0156">Chromatin regulator</keyword>
<protein>
    <recommendedName>
        <fullName evidence="3 13">Ribosomal RNA-processing protein 8</fullName>
        <ecNumber evidence="13">2.1.1.-</ecNumber>
    </recommendedName>
</protein>
<dbReference type="OrthoDB" id="10258825at2759"/>
<evidence type="ECO:0000256" key="10">
    <source>
        <dbReference type="ARBA" id="ARBA00023015"/>
    </source>
</evidence>
<dbReference type="KEGG" id="spu:105447583"/>
<dbReference type="GO" id="GO:0006364">
    <property type="term" value="P:rRNA processing"/>
    <property type="evidence" value="ECO:0007669"/>
    <property type="project" value="UniProtKB-UniRule"/>
</dbReference>
<evidence type="ECO:0000313" key="15">
    <source>
        <dbReference type="EnsemblMetazoa" id="XP_030836448"/>
    </source>
</evidence>
<dbReference type="Pfam" id="PF05148">
    <property type="entry name" value="Methyltransf_8"/>
    <property type="match status" value="1"/>
</dbReference>
<dbReference type="GO" id="GO:0042149">
    <property type="term" value="P:cellular response to glucose starvation"/>
    <property type="evidence" value="ECO:0000318"/>
    <property type="project" value="GO_Central"/>
</dbReference>
<evidence type="ECO:0000256" key="11">
    <source>
        <dbReference type="ARBA" id="ARBA00023163"/>
    </source>
</evidence>
<dbReference type="GO" id="GO:0000183">
    <property type="term" value="P:rDNA heterochromatin formation"/>
    <property type="evidence" value="ECO:0000318"/>
    <property type="project" value="GO_Central"/>
</dbReference>